<keyword evidence="1" id="KW-1133">Transmembrane helix</keyword>
<reference evidence="2 3" key="1">
    <citation type="submission" date="2017-02" db="EMBL/GenBank/DDBJ databases">
        <authorList>
            <person name="Peterson S.W."/>
        </authorList>
    </citation>
    <scope>NUCLEOTIDE SEQUENCE [LARGE SCALE GENOMIC DNA]</scope>
    <source>
        <strain evidence="2">159469</strain>
    </source>
</reference>
<dbReference type="Proteomes" id="UP000194606">
    <property type="component" value="Unassembled WGS sequence"/>
</dbReference>
<gene>
    <name evidence="2" type="ORF">BZZ03_08245</name>
</gene>
<feature type="transmembrane region" description="Helical" evidence="1">
    <location>
        <begin position="52"/>
        <end position="72"/>
    </location>
</feature>
<evidence type="ECO:0000256" key="1">
    <source>
        <dbReference type="SAM" id="Phobius"/>
    </source>
</evidence>
<proteinExistence type="predicted"/>
<evidence type="ECO:0000313" key="2">
    <source>
        <dbReference type="EMBL" id="OUK04049.1"/>
    </source>
</evidence>
<accession>A0A252CCI0</accession>
<comment type="caution">
    <text evidence="2">The sequence shown here is derived from an EMBL/GenBank/DDBJ whole genome shotgun (WGS) entry which is preliminary data.</text>
</comment>
<dbReference type="RefSeq" id="WP_086582988.1">
    <property type="nucleotide sequence ID" value="NZ_MUIZ01000005.1"/>
</dbReference>
<dbReference type="EMBL" id="MUIZ01000005">
    <property type="protein sequence ID" value="OUK04049.1"/>
    <property type="molecule type" value="Genomic_DNA"/>
</dbReference>
<name>A0A252CCI0_9LACT</name>
<evidence type="ECO:0000313" key="3">
    <source>
        <dbReference type="Proteomes" id="UP000194606"/>
    </source>
</evidence>
<dbReference type="AlphaFoldDB" id="A0A252CCI0"/>
<keyword evidence="1" id="KW-0472">Membrane</keyword>
<sequence length="82" mass="9646">MKINVFKIYTLFSLSLLTLISGVRIEPKFLLTSNPQQRIKFLINGFDFRNCLMALIICTVIYLILEFNNYLLEKKGKKNEKK</sequence>
<organism evidence="2 3">
    <name type="scientific">Lactococcus petauri</name>
    <dbReference type="NCBI Taxonomy" id="1940789"/>
    <lineage>
        <taxon>Bacteria</taxon>
        <taxon>Bacillati</taxon>
        <taxon>Bacillota</taxon>
        <taxon>Bacilli</taxon>
        <taxon>Lactobacillales</taxon>
        <taxon>Streptococcaceae</taxon>
        <taxon>Lactococcus</taxon>
    </lineage>
</organism>
<keyword evidence="1" id="KW-0812">Transmembrane</keyword>
<protein>
    <submittedName>
        <fullName evidence="2">Uncharacterized protein</fullName>
    </submittedName>
</protein>